<dbReference type="AlphaFoldDB" id="A0A0K1PVU5"/>
<dbReference type="KEGG" id="llu:AKJ09_04319"/>
<dbReference type="OrthoDB" id="5508127at2"/>
<evidence type="ECO:0000259" key="1">
    <source>
        <dbReference type="Pfam" id="PF00496"/>
    </source>
</evidence>
<dbReference type="SUPFAM" id="SSF53850">
    <property type="entry name" value="Periplasmic binding protein-like II"/>
    <property type="match status" value="1"/>
</dbReference>
<gene>
    <name evidence="2" type="ORF">AKJ09_04319</name>
</gene>
<protein>
    <submittedName>
        <fullName evidence="2">Oligopeptide ABC transporter, periplasmic oligopeptide-binding protein OppA</fullName>
    </submittedName>
</protein>
<evidence type="ECO:0000313" key="2">
    <source>
        <dbReference type="EMBL" id="AKU97655.1"/>
    </source>
</evidence>
<keyword evidence="3" id="KW-1185">Reference proteome</keyword>
<evidence type="ECO:0000313" key="3">
    <source>
        <dbReference type="Proteomes" id="UP000064967"/>
    </source>
</evidence>
<accession>A0A0K1PVU5</accession>
<feature type="domain" description="Solute-binding protein family 5" evidence="1">
    <location>
        <begin position="65"/>
        <end position="213"/>
    </location>
</feature>
<dbReference type="GO" id="GO:1904680">
    <property type="term" value="F:peptide transmembrane transporter activity"/>
    <property type="evidence" value="ECO:0007669"/>
    <property type="project" value="TreeGrafter"/>
</dbReference>
<proteinExistence type="predicted"/>
<organism evidence="2 3">
    <name type="scientific">Labilithrix luteola</name>
    <dbReference type="NCBI Taxonomy" id="1391654"/>
    <lineage>
        <taxon>Bacteria</taxon>
        <taxon>Pseudomonadati</taxon>
        <taxon>Myxococcota</taxon>
        <taxon>Polyangia</taxon>
        <taxon>Polyangiales</taxon>
        <taxon>Labilitrichaceae</taxon>
        <taxon>Labilithrix</taxon>
    </lineage>
</organism>
<dbReference type="EMBL" id="CP012333">
    <property type="protein sequence ID" value="AKU97655.1"/>
    <property type="molecule type" value="Genomic_DNA"/>
</dbReference>
<dbReference type="Gene3D" id="3.40.190.10">
    <property type="entry name" value="Periplasmic binding protein-like II"/>
    <property type="match status" value="1"/>
</dbReference>
<reference evidence="2 3" key="1">
    <citation type="submission" date="2015-08" db="EMBL/GenBank/DDBJ databases">
        <authorList>
            <person name="Babu N.S."/>
            <person name="Beckwith C.J."/>
            <person name="Beseler K.G."/>
            <person name="Brison A."/>
            <person name="Carone J.V."/>
            <person name="Caskin T.P."/>
            <person name="Diamond M."/>
            <person name="Durham M.E."/>
            <person name="Foxe J.M."/>
            <person name="Go M."/>
            <person name="Henderson B.A."/>
            <person name="Jones I.B."/>
            <person name="McGettigan J.A."/>
            <person name="Micheletti S.J."/>
            <person name="Nasrallah M.E."/>
            <person name="Ortiz D."/>
            <person name="Piller C.R."/>
            <person name="Privatt S.R."/>
            <person name="Schneider S.L."/>
            <person name="Sharp S."/>
            <person name="Smith T.C."/>
            <person name="Stanton J.D."/>
            <person name="Ullery H.E."/>
            <person name="Wilson R.J."/>
            <person name="Serrano M.G."/>
            <person name="Buck G."/>
            <person name="Lee V."/>
            <person name="Wang Y."/>
            <person name="Carvalho R."/>
            <person name="Voegtly L."/>
            <person name="Shi R."/>
            <person name="Duckworth R."/>
            <person name="Johnson A."/>
            <person name="Loviza R."/>
            <person name="Walstead R."/>
            <person name="Shah Z."/>
            <person name="Kiflezghi M."/>
            <person name="Wade K."/>
            <person name="Ball S.L."/>
            <person name="Bradley K.W."/>
            <person name="Asai D.J."/>
            <person name="Bowman C.A."/>
            <person name="Russell D.A."/>
            <person name="Pope W.H."/>
            <person name="Jacobs-Sera D."/>
            <person name="Hendrix R.W."/>
            <person name="Hatfull G.F."/>
        </authorList>
    </citation>
    <scope>NUCLEOTIDE SEQUENCE [LARGE SCALE GENOMIC DNA]</scope>
    <source>
        <strain evidence="2 3">DSM 27648</strain>
    </source>
</reference>
<dbReference type="PANTHER" id="PTHR30290">
    <property type="entry name" value="PERIPLASMIC BINDING COMPONENT OF ABC TRANSPORTER"/>
    <property type="match status" value="1"/>
</dbReference>
<dbReference type="InterPro" id="IPR039424">
    <property type="entry name" value="SBP_5"/>
</dbReference>
<dbReference type="Proteomes" id="UP000064967">
    <property type="component" value="Chromosome"/>
</dbReference>
<sequence length="432" mass="45554">MGLVQGFDGEAWARGRVVPGGRLSLRVPWPIGSLDPHRLDDGLAAIFGDALFDTLYARDDAGNQVPSLAEAEPEPEGGNLRVRLRGGLRTAKNRPFEARDAAAAIARARSLGGRAWLVDVPSPKVDGRSLLFGFRDAARLMRALASPIVAMVPAGYSPESPDGTGPFRFVSRGDAIALVKNPLAARGPAFLDEVTVRSAPDLAASLRAFESGTDDLGWLGSGLHEPRAGSRPFDFGAVAWAVLSTGRDALTWDVPGVAQRLCDGIPPSRLSHLAIGQPWATEPEQGWGGPPTAITVREDAPWLVELARAIAATITRPSHEVTAKPVPAAEFAQRRSSRLYSLALDVVRPVAPGSLGAMVALASADGSARASELVQRPPKLGEVPARTTTRLLRSGVVGEIRVQGGRASDVQLVGSPGPFGFDLGASTRQRTR</sequence>
<dbReference type="GO" id="GO:0015833">
    <property type="term" value="P:peptide transport"/>
    <property type="evidence" value="ECO:0007669"/>
    <property type="project" value="TreeGrafter"/>
</dbReference>
<dbReference type="STRING" id="1391654.AKJ09_04319"/>
<dbReference type="Pfam" id="PF00496">
    <property type="entry name" value="SBP_bac_5"/>
    <property type="match status" value="1"/>
</dbReference>
<name>A0A0K1PVU5_9BACT</name>
<dbReference type="InterPro" id="IPR000914">
    <property type="entry name" value="SBP_5_dom"/>
</dbReference>
<dbReference type="RefSeq" id="WP_146648758.1">
    <property type="nucleotide sequence ID" value="NZ_CP012333.1"/>
</dbReference>